<dbReference type="InterPro" id="IPR042171">
    <property type="entry name" value="Acyl-CoA_hotdog"/>
</dbReference>
<dbReference type="GO" id="GO:0047617">
    <property type="term" value="F:fatty acyl-CoA hydrolase activity"/>
    <property type="evidence" value="ECO:0007669"/>
    <property type="project" value="InterPro"/>
</dbReference>
<keyword evidence="1" id="KW-1185">Reference proteome</keyword>
<name>A0A7E4URD0_PANRE</name>
<proteinExistence type="predicted"/>
<dbReference type="GO" id="GO:0006637">
    <property type="term" value="P:acyl-CoA metabolic process"/>
    <property type="evidence" value="ECO:0007669"/>
    <property type="project" value="InterPro"/>
</dbReference>
<dbReference type="InterPro" id="IPR003703">
    <property type="entry name" value="Acyl_CoA_thio"/>
</dbReference>
<dbReference type="PANTHER" id="PTHR11066">
    <property type="entry name" value="ACYL-COA THIOESTERASE"/>
    <property type="match status" value="1"/>
</dbReference>
<evidence type="ECO:0000313" key="1">
    <source>
        <dbReference type="Proteomes" id="UP000492821"/>
    </source>
</evidence>
<evidence type="ECO:0000313" key="2">
    <source>
        <dbReference type="WBParaSite" id="Pan_g11920.t1"/>
    </source>
</evidence>
<reference evidence="1" key="1">
    <citation type="journal article" date="2013" name="Genetics">
        <title>The draft genome and transcriptome of Panagrellus redivivus are shaped by the harsh demands of a free-living lifestyle.</title>
        <authorList>
            <person name="Srinivasan J."/>
            <person name="Dillman A.R."/>
            <person name="Macchietto M.G."/>
            <person name="Heikkinen L."/>
            <person name="Lakso M."/>
            <person name="Fracchia K.M."/>
            <person name="Antoshechkin I."/>
            <person name="Mortazavi A."/>
            <person name="Wong G."/>
            <person name="Sternberg P.W."/>
        </authorList>
    </citation>
    <scope>NUCLEOTIDE SEQUENCE [LARGE SCALE GENOMIC DNA]</scope>
    <source>
        <strain evidence="1">MT8872</strain>
    </source>
</reference>
<reference evidence="2" key="2">
    <citation type="submission" date="2020-10" db="UniProtKB">
        <authorList>
            <consortium name="WormBaseParasite"/>
        </authorList>
    </citation>
    <scope>IDENTIFICATION</scope>
</reference>
<dbReference type="PANTHER" id="PTHR11066:SF48">
    <property type="entry name" value="ACYL-COA THIOESTERASE II"/>
    <property type="match status" value="1"/>
</dbReference>
<dbReference type="WBParaSite" id="Pan_g11920.t1">
    <property type="protein sequence ID" value="Pan_g11920.t1"/>
    <property type="gene ID" value="Pan_g11920"/>
</dbReference>
<dbReference type="Proteomes" id="UP000492821">
    <property type="component" value="Unassembled WGS sequence"/>
</dbReference>
<dbReference type="AlphaFoldDB" id="A0A7E4URD0"/>
<protein>
    <submittedName>
        <fullName evidence="2">Thioesterase-like superfamily-domain-containing protein</fullName>
    </submittedName>
</protein>
<dbReference type="GO" id="GO:0009062">
    <property type="term" value="P:fatty acid catabolic process"/>
    <property type="evidence" value="ECO:0007669"/>
    <property type="project" value="TreeGrafter"/>
</dbReference>
<dbReference type="GO" id="GO:0005782">
    <property type="term" value="C:peroxisomal matrix"/>
    <property type="evidence" value="ECO:0007669"/>
    <property type="project" value="TreeGrafter"/>
</dbReference>
<dbReference type="Gene3D" id="2.40.160.210">
    <property type="entry name" value="Acyl-CoA thioesterase, double hotdog domain"/>
    <property type="match status" value="1"/>
</dbReference>
<organism evidence="1 2">
    <name type="scientific">Panagrellus redivivus</name>
    <name type="common">Microworm</name>
    <dbReference type="NCBI Taxonomy" id="6233"/>
    <lineage>
        <taxon>Eukaryota</taxon>
        <taxon>Metazoa</taxon>
        <taxon>Ecdysozoa</taxon>
        <taxon>Nematoda</taxon>
        <taxon>Chromadorea</taxon>
        <taxon>Rhabditida</taxon>
        <taxon>Tylenchina</taxon>
        <taxon>Panagrolaimomorpha</taxon>
        <taxon>Panagrolaimoidea</taxon>
        <taxon>Panagrolaimidae</taxon>
        <taxon>Panagrellus</taxon>
    </lineage>
</organism>
<sequence>MASTQPVKATFASWLHPVRNDEVTVSYPGPHLGGPFFLTRLYGGTTIALGYLAIKELIPGIIVSRIQVTFYSPGDSSIAITYKLVRSVASAIFHLDVLQGERYIAKIHIRAVSSPSLRYQKPFNPANKPEKPISECRQITDMRMMSPHPAVEHFSNYRYNYEWALIVKPIEWDIFFGSNPKRVPIRNYATLNADIVDKNSVAKIDPVAILLLGSDFMVFQSGRNIHQNLGLTDECASGATMNFDAWIHDVEGIKVFDDFVFHNFMEVFAHNCTSMPGKVFDTDGKCLMTYHQESLITPLNDATVVIN</sequence>
<accession>A0A7E4URD0</accession>